<evidence type="ECO:0000313" key="1">
    <source>
        <dbReference type="EMBL" id="AXP08937.1"/>
    </source>
</evidence>
<reference evidence="1 3" key="1">
    <citation type="submission" date="2018-08" db="EMBL/GenBank/DDBJ databases">
        <title>Survival mechanisms of Campylobacter hepaticus identified by genomic analysis and comparative transcriptomic analysis of in vivo and in vitro derived bacteria.</title>
        <authorList>
            <person name="Van T.T.H."/>
            <person name="Moore R.J."/>
        </authorList>
    </citation>
    <scope>NUCLEOTIDE SEQUENCE [LARGE SCALE GENOMIC DNA]</scope>
    <source>
        <strain evidence="1 3">HV10</strain>
    </source>
</reference>
<dbReference type="EMBL" id="WHMJ01000011">
    <property type="protein sequence ID" value="MPV91503.1"/>
    <property type="molecule type" value="Genomic_DNA"/>
</dbReference>
<reference evidence="2" key="2">
    <citation type="journal article" date="2019" name="Front. Microbiol.">
        <title>Campylobacter hepaticus, the cause of Spotty Liver Disease in chickens: Transmission and routes of infection.</title>
        <authorList>
            <person name="Van T.H."/>
            <person name="Moore R.J."/>
            <person name="Phung C."/>
        </authorList>
    </citation>
    <scope>NUCLEOTIDE SEQUENCE</scope>
    <source>
        <strain evidence="2">QLD_2/QLD</strain>
    </source>
</reference>
<evidence type="ECO:0000313" key="3">
    <source>
        <dbReference type="Proteomes" id="UP000093205"/>
    </source>
</evidence>
<sequence>MKQWLNDFKLALIEENIDKLENLLDKLDLKQYVQDLAKSSQSKECLAINTKDIFIQLQSLFQEAIQLISQKKKSKAVEIQKFQKALTYFKP</sequence>
<dbReference type="Proteomes" id="UP000093205">
    <property type="component" value="Chromosome"/>
</dbReference>
<gene>
    <name evidence="1" type="ORF">A2J15_004350</name>
    <name evidence="2" type="ORF">GC022_04895</name>
</gene>
<keyword evidence="3" id="KW-1185">Reference proteome</keyword>
<accession>A0A6A7JT49</accession>
<dbReference type="KEGG" id="chw:A2J15_004350"/>
<protein>
    <submittedName>
        <fullName evidence="2">Uncharacterized protein</fullName>
    </submittedName>
</protein>
<dbReference type="AlphaFoldDB" id="A0A6A7JT49"/>
<proteinExistence type="predicted"/>
<dbReference type="OrthoDB" id="5362330at2"/>
<organism evidence="2">
    <name type="scientific">Campylobacter hepaticus</name>
    <dbReference type="NCBI Taxonomy" id="1813019"/>
    <lineage>
        <taxon>Bacteria</taxon>
        <taxon>Pseudomonadati</taxon>
        <taxon>Campylobacterota</taxon>
        <taxon>Epsilonproteobacteria</taxon>
        <taxon>Campylobacterales</taxon>
        <taxon>Campylobacteraceae</taxon>
        <taxon>Campylobacter</taxon>
    </lineage>
</organism>
<dbReference type="RefSeq" id="WP_066777047.1">
    <property type="nucleotide sequence ID" value="NZ_CBCSFE010000011.1"/>
</dbReference>
<name>A0A6A7JT49_9BACT</name>
<dbReference type="EMBL" id="CP031611">
    <property type="protein sequence ID" value="AXP08937.1"/>
    <property type="molecule type" value="Genomic_DNA"/>
</dbReference>
<dbReference type="GeneID" id="44004746"/>
<evidence type="ECO:0000313" key="2">
    <source>
        <dbReference type="EMBL" id="MPV91503.1"/>
    </source>
</evidence>